<dbReference type="Proteomes" id="UP000053776">
    <property type="component" value="Unassembled WGS sequence"/>
</dbReference>
<protein>
    <recommendedName>
        <fullName evidence="4">Variable surface protein</fullName>
    </recommendedName>
</protein>
<proteinExistence type="predicted"/>
<evidence type="ECO:0000256" key="1">
    <source>
        <dbReference type="SAM" id="Phobius"/>
    </source>
</evidence>
<keyword evidence="1" id="KW-1133">Transmembrane helix</keyword>
<evidence type="ECO:0008006" key="4">
    <source>
        <dbReference type="Google" id="ProtNLM"/>
    </source>
</evidence>
<reference evidence="2 3" key="1">
    <citation type="submission" date="2011-08" db="EMBL/GenBank/DDBJ databases">
        <title>The Genome Sequence of Plasmodium vivax Mauritania I.</title>
        <authorList>
            <consortium name="The Broad Institute Genome Sequencing Platform"/>
            <consortium name="The Broad Institute Genome Sequencing Center for Infectious Disease"/>
            <person name="Neafsey D."/>
            <person name="Carlton J."/>
            <person name="Barnwell J."/>
            <person name="Collins W."/>
            <person name="Escalante A."/>
            <person name="Mullikin J."/>
            <person name="Saul A."/>
            <person name="Guigo R."/>
            <person name="Camara F."/>
            <person name="Young S.K."/>
            <person name="Zeng Q."/>
            <person name="Gargeya S."/>
            <person name="Fitzgerald M."/>
            <person name="Haas B."/>
            <person name="Abouelleil A."/>
            <person name="Alvarado L."/>
            <person name="Arachchi H.M."/>
            <person name="Berlin A."/>
            <person name="Brown A."/>
            <person name="Chapman S.B."/>
            <person name="Chen Z."/>
            <person name="Dunbar C."/>
            <person name="Freedman E."/>
            <person name="Gearin G."/>
            <person name="Gellesch M."/>
            <person name="Goldberg J."/>
            <person name="Griggs A."/>
            <person name="Gujja S."/>
            <person name="Heiman D."/>
            <person name="Howarth C."/>
            <person name="Larson L."/>
            <person name="Lui A."/>
            <person name="MacDonald P.J.P."/>
            <person name="Montmayeur A."/>
            <person name="Murphy C."/>
            <person name="Neiman D."/>
            <person name="Pearson M."/>
            <person name="Priest M."/>
            <person name="Roberts A."/>
            <person name="Saif S."/>
            <person name="Shea T."/>
            <person name="Shenoy N."/>
            <person name="Sisk P."/>
            <person name="Stolte C."/>
            <person name="Sykes S."/>
            <person name="Wortman J."/>
            <person name="Nusbaum C."/>
            <person name="Birren B."/>
        </authorList>
    </citation>
    <scope>NUCLEOTIDE SEQUENCE [LARGE SCALE GENOMIC DNA]</scope>
    <source>
        <strain evidence="2 3">Mauritania I</strain>
    </source>
</reference>
<name>A0A0J9T2L2_PLAVI</name>
<keyword evidence="1" id="KW-0812">Transmembrane</keyword>
<organism evidence="2 3">
    <name type="scientific">Plasmodium vivax Mauritania I</name>
    <dbReference type="NCBI Taxonomy" id="1035515"/>
    <lineage>
        <taxon>Eukaryota</taxon>
        <taxon>Sar</taxon>
        <taxon>Alveolata</taxon>
        <taxon>Apicomplexa</taxon>
        <taxon>Aconoidasida</taxon>
        <taxon>Haemosporida</taxon>
        <taxon>Plasmodiidae</taxon>
        <taxon>Plasmodium</taxon>
        <taxon>Plasmodium (Plasmodium)</taxon>
    </lineage>
</organism>
<gene>
    <name evidence="2" type="ORF">PVMG_06205</name>
</gene>
<accession>A0A0J9T2L2</accession>
<evidence type="ECO:0000313" key="3">
    <source>
        <dbReference type="Proteomes" id="UP000053776"/>
    </source>
</evidence>
<feature type="transmembrane region" description="Helical" evidence="1">
    <location>
        <begin position="251"/>
        <end position="274"/>
    </location>
</feature>
<dbReference type="OrthoDB" id="10395836at2759"/>
<evidence type="ECO:0000313" key="2">
    <source>
        <dbReference type="EMBL" id="KMZ89655.1"/>
    </source>
</evidence>
<keyword evidence="1" id="KW-0472">Membrane</keyword>
<dbReference type="AlphaFoldDB" id="A0A0J9T2L2"/>
<sequence>MGNELLKTVKLYELYNTLEQELTINPNVGTCNQRCSAKLQGGSKEMLDLLNLCKGICNIISKVRDIYGFCSAESCNTSFMYMSIWLYDHVNEITKSDSEINVFYTALKSIMETKETEFGKDFITNFSIYKKEFLPMKYICEFFHIYIDIMDKITGKYSLKDQLYCKYIKNFLQYYNEIKVNCNTTPNPIFCSMISKIKTTFISTNQIKTICDKCKYVATPCNNDIVIKADIPCLKEKDISTIPEGNGDIKYILKIIYTASLSVFPVFVLFLILYKVNMFFYLKI</sequence>
<dbReference type="EMBL" id="KQ235155">
    <property type="protein sequence ID" value="KMZ89655.1"/>
    <property type="molecule type" value="Genomic_DNA"/>
</dbReference>